<organism evidence="9 10">
    <name type="scientific">Chrysochromulina tobinii</name>
    <dbReference type="NCBI Taxonomy" id="1460289"/>
    <lineage>
        <taxon>Eukaryota</taxon>
        <taxon>Haptista</taxon>
        <taxon>Haptophyta</taxon>
        <taxon>Prymnesiophyceae</taxon>
        <taxon>Prymnesiales</taxon>
        <taxon>Chrysochromulinaceae</taxon>
        <taxon>Chrysochromulina</taxon>
    </lineage>
</organism>
<keyword evidence="6" id="KW-0472">Membrane</keyword>
<reference evidence="10" key="1">
    <citation type="journal article" date="2015" name="PLoS Genet.">
        <title>Genome Sequence and Transcriptome Analyses of Chrysochromulina tobin: Metabolic Tools for Enhanced Algal Fitness in the Prominent Order Prymnesiales (Haptophyceae).</title>
        <authorList>
            <person name="Hovde B.T."/>
            <person name="Deodato C.R."/>
            <person name="Hunsperger H.M."/>
            <person name="Ryken S.A."/>
            <person name="Yost W."/>
            <person name="Jha R.K."/>
            <person name="Patterson J."/>
            <person name="Monnat R.J. Jr."/>
            <person name="Barlow S.B."/>
            <person name="Starkenburg S.R."/>
            <person name="Cattolico R.A."/>
        </authorList>
    </citation>
    <scope>NUCLEOTIDE SEQUENCE</scope>
    <source>
        <strain evidence="10">CCMP291</strain>
    </source>
</reference>
<keyword evidence="4" id="KW-0812">Transmembrane</keyword>
<proteinExistence type="predicted"/>
<feature type="non-terminal residue" evidence="9">
    <location>
        <position position="359"/>
    </location>
</feature>
<protein>
    <recommendedName>
        <fullName evidence="8">Glycosyltransferase 61 catalytic domain-containing protein</fullName>
    </recommendedName>
</protein>
<evidence type="ECO:0000256" key="2">
    <source>
        <dbReference type="ARBA" id="ARBA00022676"/>
    </source>
</evidence>
<sequence length="359" mass="40094">MYSRITTVRPANKDEVDHLSTCNRHELGVALYFQSNNMFHAMFHAPPAWQHLLEHVRQVADHVFIPLVGYVAGRAWVKPPEWKAHAWEFSLRALTAKATEEIARDLGKLLSATCTCFGRVEGSTGYFSLASRQRSATLPVLHGWRSSALEHARAAVRLAAVTLRQNSVTHASLRALFIKRISGSRVIVNQVEVDDALRLLPMVQIVIMETLTLCEQILLASSAQTLIGVHGQALSHMVFLPPSPTHTAFVEILPKISTTVIRNKQHYMLLAELEQWQAIYLDWTFTTGTKHLIVHAQVNRSDTNCKPFVRRKAGGGLLRCNVTVPIGKFVRQVRSAVHHVCEDGELSGCVQALRQEGAR</sequence>
<evidence type="ECO:0000256" key="4">
    <source>
        <dbReference type="ARBA" id="ARBA00022692"/>
    </source>
</evidence>
<dbReference type="EMBL" id="JWZX01003387">
    <property type="protein sequence ID" value="KOO21138.1"/>
    <property type="molecule type" value="Genomic_DNA"/>
</dbReference>
<dbReference type="PANTHER" id="PTHR20961:SF38">
    <property type="entry name" value="PROTEIN O-LINKED-MANNOSE BETA-1,4-N-ACETYLGLUCOSAMINYLTRANSFERASE 2"/>
    <property type="match status" value="1"/>
</dbReference>
<evidence type="ECO:0000256" key="5">
    <source>
        <dbReference type="ARBA" id="ARBA00022989"/>
    </source>
</evidence>
<dbReference type="GO" id="GO:0016757">
    <property type="term" value="F:glycosyltransferase activity"/>
    <property type="evidence" value="ECO:0007669"/>
    <property type="project" value="UniProtKB-KW"/>
</dbReference>
<name>A0A0M0J4I5_9EUKA</name>
<evidence type="ECO:0000313" key="9">
    <source>
        <dbReference type="EMBL" id="KOO21138.1"/>
    </source>
</evidence>
<dbReference type="InterPro" id="IPR049625">
    <property type="entry name" value="Glyco_transf_61_cat"/>
</dbReference>
<comment type="caution">
    <text evidence="9">The sequence shown here is derived from an EMBL/GenBank/DDBJ whole genome shotgun (WGS) entry which is preliminary data.</text>
</comment>
<dbReference type="Pfam" id="PF04577">
    <property type="entry name" value="Glyco_transf_61"/>
    <property type="match status" value="1"/>
</dbReference>
<keyword evidence="10" id="KW-1185">Reference proteome</keyword>
<keyword evidence="2" id="KW-0328">Glycosyltransferase</keyword>
<dbReference type="OrthoDB" id="2953264at2759"/>
<evidence type="ECO:0000313" key="10">
    <source>
        <dbReference type="Proteomes" id="UP000037460"/>
    </source>
</evidence>
<dbReference type="PANTHER" id="PTHR20961">
    <property type="entry name" value="GLYCOSYLTRANSFERASE"/>
    <property type="match status" value="1"/>
</dbReference>
<accession>A0A0M0J4I5</accession>
<keyword evidence="3" id="KW-0808">Transferase</keyword>
<dbReference type="GO" id="GO:0016020">
    <property type="term" value="C:membrane"/>
    <property type="evidence" value="ECO:0007669"/>
    <property type="project" value="UniProtKB-SubCell"/>
</dbReference>
<evidence type="ECO:0000256" key="3">
    <source>
        <dbReference type="ARBA" id="ARBA00022679"/>
    </source>
</evidence>
<feature type="domain" description="Glycosyltransferase 61 catalytic" evidence="8">
    <location>
        <begin position="160"/>
        <end position="243"/>
    </location>
</feature>
<dbReference type="AlphaFoldDB" id="A0A0M0J4I5"/>
<dbReference type="Proteomes" id="UP000037460">
    <property type="component" value="Unassembled WGS sequence"/>
</dbReference>
<evidence type="ECO:0000256" key="1">
    <source>
        <dbReference type="ARBA" id="ARBA00004167"/>
    </source>
</evidence>
<evidence type="ECO:0000256" key="7">
    <source>
        <dbReference type="ARBA" id="ARBA00023180"/>
    </source>
</evidence>
<gene>
    <name evidence="9" type="ORF">Ctob_001833</name>
</gene>
<keyword evidence="7" id="KW-0325">Glycoprotein</keyword>
<evidence type="ECO:0000259" key="8">
    <source>
        <dbReference type="Pfam" id="PF04577"/>
    </source>
</evidence>
<dbReference type="InterPro" id="IPR007657">
    <property type="entry name" value="Glycosyltransferase_61"/>
</dbReference>
<keyword evidence="5" id="KW-1133">Transmembrane helix</keyword>
<comment type="subcellular location">
    <subcellularLocation>
        <location evidence="1">Membrane</location>
        <topology evidence="1">Single-pass membrane protein</topology>
    </subcellularLocation>
</comment>
<evidence type="ECO:0000256" key="6">
    <source>
        <dbReference type="ARBA" id="ARBA00023136"/>
    </source>
</evidence>